<keyword evidence="1" id="KW-1133">Transmembrane helix</keyword>
<protein>
    <submittedName>
        <fullName evidence="3">Uncharacterized protein</fullName>
    </submittedName>
</protein>
<feature type="chain" id="PRO_5015148126" evidence="2">
    <location>
        <begin position="25"/>
        <end position="188"/>
    </location>
</feature>
<feature type="signal peptide" evidence="2">
    <location>
        <begin position="1"/>
        <end position="24"/>
    </location>
</feature>
<keyword evidence="4" id="KW-1185">Reference proteome</keyword>
<sequence length="188" mass="22324">MRKPIKLQTSVLLLVCYIWCLCDAFRYGDVVRMSRRSQTKQGGSDWIDITAQYCPKFRMRSTVNLLIDSETEFANSDLSKEVKMSFAFDDRQLLVPYLSVSSKEGVYLESIEFKFSFSEDKVVEVDWTTHYSRPQELREPPKTVYVHYDWYEHSQKHTDFARDLFLVLNFLFIGVYVLYLSTDIMRER</sequence>
<proteinExistence type="predicted"/>
<dbReference type="PANTHER" id="PTHR36768">
    <property type="entry name" value="ATP-DEPENDENT HELICASE/DEOXYRIBONUCLEASE SUBUNIT B"/>
    <property type="match status" value="1"/>
</dbReference>
<feature type="transmembrane region" description="Helical" evidence="1">
    <location>
        <begin position="164"/>
        <end position="182"/>
    </location>
</feature>
<evidence type="ECO:0000256" key="1">
    <source>
        <dbReference type="SAM" id="Phobius"/>
    </source>
</evidence>
<gene>
    <name evidence="3" type="ORF">PROFUN_10559</name>
</gene>
<dbReference type="EMBL" id="MDYQ01000176">
    <property type="protein sequence ID" value="PRP79659.1"/>
    <property type="molecule type" value="Genomic_DNA"/>
</dbReference>
<name>A0A2P6N6S9_9EUKA</name>
<organism evidence="3 4">
    <name type="scientific">Planoprotostelium fungivorum</name>
    <dbReference type="NCBI Taxonomy" id="1890364"/>
    <lineage>
        <taxon>Eukaryota</taxon>
        <taxon>Amoebozoa</taxon>
        <taxon>Evosea</taxon>
        <taxon>Variosea</taxon>
        <taxon>Cavosteliida</taxon>
        <taxon>Cavosteliaceae</taxon>
        <taxon>Planoprotostelium</taxon>
    </lineage>
</organism>
<keyword evidence="1" id="KW-0472">Membrane</keyword>
<dbReference type="OrthoDB" id="19329at2759"/>
<dbReference type="AlphaFoldDB" id="A0A2P6N6S9"/>
<keyword evidence="1" id="KW-0812">Transmembrane</keyword>
<evidence type="ECO:0000256" key="2">
    <source>
        <dbReference type="SAM" id="SignalP"/>
    </source>
</evidence>
<dbReference type="Proteomes" id="UP000241769">
    <property type="component" value="Unassembled WGS sequence"/>
</dbReference>
<evidence type="ECO:0000313" key="3">
    <source>
        <dbReference type="EMBL" id="PRP79659.1"/>
    </source>
</evidence>
<reference evidence="3 4" key="1">
    <citation type="journal article" date="2018" name="Genome Biol. Evol.">
        <title>Multiple Roots of Fruiting Body Formation in Amoebozoa.</title>
        <authorList>
            <person name="Hillmann F."/>
            <person name="Forbes G."/>
            <person name="Novohradska S."/>
            <person name="Ferling I."/>
            <person name="Riege K."/>
            <person name="Groth M."/>
            <person name="Westermann M."/>
            <person name="Marz M."/>
            <person name="Spaller T."/>
            <person name="Winckler T."/>
            <person name="Schaap P."/>
            <person name="Glockner G."/>
        </authorList>
    </citation>
    <scope>NUCLEOTIDE SEQUENCE [LARGE SCALE GENOMIC DNA]</scope>
    <source>
        <strain evidence="3 4">Jena</strain>
    </source>
</reference>
<keyword evidence="2" id="KW-0732">Signal</keyword>
<dbReference type="PANTHER" id="PTHR36768:SF1">
    <property type="entry name" value="ATP-DEPENDENT HELICASE_DEOXYRIBONUCLEASE SUBUNIT B"/>
    <property type="match status" value="1"/>
</dbReference>
<dbReference type="InParanoid" id="A0A2P6N6S9"/>
<comment type="caution">
    <text evidence="3">The sequence shown here is derived from an EMBL/GenBank/DDBJ whole genome shotgun (WGS) entry which is preliminary data.</text>
</comment>
<accession>A0A2P6N6S9</accession>
<evidence type="ECO:0000313" key="4">
    <source>
        <dbReference type="Proteomes" id="UP000241769"/>
    </source>
</evidence>